<dbReference type="Proteomes" id="UP000326198">
    <property type="component" value="Unassembled WGS sequence"/>
</dbReference>
<name>A0A5N7B1Y8_9EURO</name>
<reference evidence="1 2" key="1">
    <citation type="submission" date="2019-04" db="EMBL/GenBank/DDBJ databases">
        <title>Friends and foes A comparative genomics studyof 23 Aspergillus species from section Flavi.</title>
        <authorList>
            <consortium name="DOE Joint Genome Institute"/>
            <person name="Kjaerbolling I."/>
            <person name="Vesth T."/>
            <person name="Frisvad J.C."/>
            <person name="Nybo J.L."/>
            <person name="Theobald S."/>
            <person name="Kildgaard S."/>
            <person name="Isbrandt T."/>
            <person name="Kuo A."/>
            <person name="Sato A."/>
            <person name="Lyhne E.K."/>
            <person name="Kogle M.E."/>
            <person name="Wiebenga A."/>
            <person name="Kun R.S."/>
            <person name="Lubbers R.J."/>
            <person name="Makela M.R."/>
            <person name="Barry K."/>
            <person name="Chovatia M."/>
            <person name="Clum A."/>
            <person name="Daum C."/>
            <person name="Haridas S."/>
            <person name="He G."/>
            <person name="LaButti K."/>
            <person name="Lipzen A."/>
            <person name="Mondo S."/>
            <person name="Riley R."/>
            <person name="Salamov A."/>
            <person name="Simmons B.A."/>
            <person name="Magnuson J.K."/>
            <person name="Henrissat B."/>
            <person name="Mortensen U.H."/>
            <person name="Larsen T.O."/>
            <person name="Devries R.P."/>
            <person name="Grigoriev I.V."/>
            <person name="Machida M."/>
            <person name="Baker S.E."/>
            <person name="Andersen M.R."/>
        </authorList>
    </citation>
    <scope>NUCLEOTIDE SEQUENCE [LARGE SCALE GENOMIC DNA]</scope>
    <source>
        <strain evidence="1 2">IBT 29228</strain>
    </source>
</reference>
<feature type="non-terminal residue" evidence="1">
    <location>
        <position position="82"/>
    </location>
</feature>
<gene>
    <name evidence="1" type="ORF">BDV26DRAFT_266658</name>
</gene>
<evidence type="ECO:0000313" key="2">
    <source>
        <dbReference type="Proteomes" id="UP000326198"/>
    </source>
</evidence>
<proteinExistence type="predicted"/>
<sequence length="82" mass="9087">MGVIIWSYIEVGAALISSSAATLRPLLDQMECCVPRWRRLTSNQYNSNGSNHHVTPTTTFEEALQQRNPSMSLAPITPLSQV</sequence>
<organism evidence="1 2">
    <name type="scientific">Aspergillus bertholletiae</name>
    <dbReference type="NCBI Taxonomy" id="1226010"/>
    <lineage>
        <taxon>Eukaryota</taxon>
        <taxon>Fungi</taxon>
        <taxon>Dikarya</taxon>
        <taxon>Ascomycota</taxon>
        <taxon>Pezizomycotina</taxon>
        <taxon>Eurotiomycetes</taxon>
        <taxon>Eurotiomycetidae</taxon>
        <taxon>Eurotiales</taxon>
        <taxon>Aspergillaceae</taxon>
        <taxon>Aspergillus</taxon>
        <taxon>Aspergillus subgen. Circumdati</taxon>
    </lineage>
</organism>
<dbReference type="OrthoDB" id="3936451at2759"/>
<dbReference type="EMBL" id="ML736249">
    <property type="protein sequence ID" value="KAE8376023.1"/>
    <property type="molecule type" value="Genomic_DNA"/>
</dbReference>
<keyword evidence="2" id="KW-1185">Reference proteome</keyword>
<protein>
    <submittedName>
        <fullName evidence="1">Uncharacterized protein</fullName>
    </submittedName>
</protein>
<dbReference type="AlphaFoldDB" id="A0A5N7B1Y8"/>
<accession>A0A5N7B1Y8</accession>
<evidence type="ECO:0000313" key="1">
    <source>
        <dbReference type="EMBL" id="KAE8376023.1"/>
    </source>
</evidence>